<proteinExistence type="predicted"/>
<sequence>MKTYHFSSTHSVYQAILVSCMILTIGIALVPNFDAIWEKILNISITVILVVGIILYQRKRTFSIDFEETGIYMNYTFTKHKIEIPYEDLLELTYMSFPKMRHMIRITFLIKNRTNKLQFSASSLTDSYIEFVKNMKHKNENLKLNVLPSDHIMNHKIQEIYGFKYRKFIKKTL</sequence>
<organism evidence="2 3">
    <name type="scientific">Bizionia myxarmorum</name>
    <dbReference type="NCBI Taxonomy" id="291186"/>
    <lineage>
        <taxon>Bacteria</taxon>
        <taxon>Pseudomonadati</taxon>
        <taxon>Bacteroidota</taxon>
        <taxon>Flavobacteriia</taxon>
        <taxon>Flavobacteriales</taxon>
        <taxon>Flavobacteriaceae</taxon>
        <taxon>Bizionia</taxon>
    </lineage>
</organism>
<gene>
    <name evidence="2" type="ORF">ES674_03535</name>
</gene>
<feature type="transmembrane region" description="Helical" evidence="1">
    <location>
        <begin position="12"/>
        <end position="30"/>
    </location>
</feature>
<accession>A0A5D0RCT2</accession>
<dbReference type="EMBL" id="VSKK01000001">
    <property type="protein sequence ID" value="TYB78859.1"/>
    <property type="molecule type" value="Genomic_DNA"/>
</dbReference>
<keyword evidence="1" id="KW-0812">Transmembrane</keyword>
<feature type="transmembrane region" description="Helical" evidence="1">
    <location>
        <begin position="36"/>
        <end position="56"/>
    </location>
</feature>
<keyword evidence="1" id="KW-1133">Transmembrane helix</keyword>
<dbReference type="PROSITE" id="PS51257">
    <property type="entry name" value="PROKAR_LIPOPROTEIN"/>
    <property type="match status" value="1"/>
</dbReference>
<name>A0A5D0RCT2_9FLAO</name>
<dbReference type="Proteomes" id="UP000323720">
    <property type="component" value="Unassembled WGS sequence"/>
</dbReference>
<evidence type="ECO:0000256" key="1">
    <source>
        <dbReference type="SAM" id="Phobius"/>
    </source>
</evidence>
<comment type="caution">
    <text evidence="2">The sequence shown here is derived from an EMBL/GenBank/DDBJ whole genome shotgun (WGS) entry which is preliminary data.</text>
</comment>
<protein>
    <submittedName>
        <fullName evidence="2">Uncharacterized protein</fullName>
    </submittedName>
</protein>
<evidence type="ECO:0000313" key="3">
    <source>
        <dbReference type="Proteomes" id="UP000323720"/>
    </source>
</evidence>
<dbReference type="RefSeq" id="WP_148402596.1">
    <property type="nucleotide sequence ID" value="NZ_VSKK01000001.1"/>
</dbReference>
<dbReference type="OrthoDB" id="1445360at2"/>
<keyword evidence="1" id="KW-0472">Membrane</keyword>
<keyword evidence="3" id="KW-1185">Reference proteome</keyword>
<evidence type="ECO:0000313" key="2">
    <source>
        <dbReference type="EMBL" id="TYB78859.1"/>
    </source>
</evidence>
<reference evidence="2 3" key="1">
    <citation type="submission" date="2019-08" db="EMBL/GenBank/DDBJ databases">
        <title>Genomes of Antarctic Bizionia species.</title>
        <authorList>
            <person name="Bowman J.P."/>
        </authorList>
    </citation>
    <scope>NUCLEOTIDE SEQUENCE [LARGE SCALE GENOMIC DNA]</scope>
    <source>
        <strain evidence="2 3">ADA-4</strain>
    </source>
</reference>
<dbReference type="AlphaFoldDB" id="A0A5D0RCT2"/>